<organism evidence="1 2">
    <name type="scientific">Purpureocillium lilacinum</name>
    <name type="common">Paecilomyces lilacinus</name>
    <dbReference type="NCBI Taxonomy" id="33203"/>
    <lineage>
        <taxon>Eukaryota</taxon>
        <taxon>Fungi</taxon>
        <taxon>Dikarya</taxon>
        <taxon>Ascomycota</taxon>
        <taxon>Pezizomycotina</taxon>
        <taxon>Sordariomycetes</taxon>
        <taxon>Hypocreomycetidae</taxon>
        <taxon>Hypocreales</taxon>
        <taxon>Ophiocordycipitaceae</taxon>
        <taxon>Purpureocillium</taxon>
    </lineage>
</organism>
<reference evidence="1 2" key="1">
    <citation type="journal article" date="2016" name="Front. Microbiol.">
        <title>Genome and transcriptome sequences reveal the specific parasitism of the nematophagous Purpureocillium lilacinum 36-1.</title>
        <authorList>
            <person name="Xie J."/>
            <person name="Li S."/>
            <person name="Mo C."/>
            <person name="Xiao X."/>
            <person name="Peng D."/>
            <person name="Wang G."/>
            <person name="Xiao Y."/>
        </authorList>
    </citation>
    <scope>NUCLEOTIDE SEQUENCE [LARGE SCALE GENOMIC DNA]</scope>
    <source>
        <strain evidence="1 2">36-1</strain>
    </source>
</reference>
<sequence>MAARRSGTFRNSKLDVVMTCIIGWLQAVKWCEHGSARTTGARTVAHAACAVPDAERVDTTIATGKPLLGRVKGDAGDSERDDGSFLHLLFLHAGRKSAAADGVHATAISGTVLQVASGNAREKRWSYSSRFKPAVRLSPLLRQCKVTSNPTGRLPSRATCRAFCRPEGAMTQDERLAGEMASRASDTRENAASQPLFQGTIAADYVEGALTATAS</sequence>
<evidence type="ECO:0000313" key="2">
    <source>
        <dbReference type="Proteomes" id="UP000245956"/>
    </source>
</evidence>
<protein>
    <submittedName>
        <fullName evidence="1">Uncharacterized protein</fullName>
    </submittedName>
</protein>
<comment type="caution">
    <text evidence="1">The sequence shown here is derived from an EMBL/GenBank/DDBJ whole genome shotgun (WGS) entry which is preliminary data.</text>
</comment>
<evidence type="ECO:0000313" key="1">
    <source>
        <dbReference type="EMBL" id="PWI64999.1"/>
    </source>
</evidence>
<gene>
    <name evidence="1" type="ORF">PCL_08358</name>
</gene>
<dbReference type="AlphaFoldDB" id="A0A2U3DRY0"/>
<accession>A0A2U3DRY0</accession>
<dbReference type="Proteomes" id="UP000245956">
    <property type="component" value="Unassembled WGS sequence"/>
</dbReference>
<name>A0A2U3DRY0_PURLI</name>
<proteinExistence type="predicted"/>
<dbReference type="EMBL" id="LCWV01000040">
    <property type="protein sequence ID" value="PWI64999.1"/>
    <property type="molecule type" value="Genomic_DNA"/>
</dbReference>